<name>A0A5B7FAA6_PORTR</name>
<dbReference type="EMBL" id="VSRR010005359">
    <property type="protein sequence ID" value="MPC42236.1"/>
    <property type="molecule type" value="Genomic_DNA"/>
</dbReference>
<keyword evidence="2" id="KW-1185">Reference proteome</keyword>
<protein>
    <submittedName>
        <fullName evidence="1">Uncharacterized protein</fullName>
    </submittedName>
</protein>
<evidence type="ECO:0000313" key="1">
    <source>
        <dbReference type="EMBL" id="MPC42236.1"/>
    </source>
</evidence>
<dbReference type="Proteomes" id="UP000324222">
    <property type="component" value="Unassembled WGS sequence"/>
</dbReference>
<sequence>MPWKVLFKETHREAKYVPGNTDTRNEWLCGVRQAEAEDQYRTGWLASLDHWTRNVTVDYGRREENRGIPAWR</sequence>
<evidence type="ECO:0000313" key="2">
    <source>
        <dbReference type="Proteomes" id="UP000324222"/>
    </source>
</evidence>
<gene>
    <name evidence="1" type="ORF">E2C01_035852</name>
</gene>
<dbReference type="AlphaFoldDB" id="A0A5B7FAA6"/>
<proteinExistence type="predicted"/>
<organism evidence="1 2">
    <name type="scientific">Portunus trituberculatus</name>
    <name type="common">Swimming crab</name>
    <name type="synonym">Neptunus trituberculatus</name>
    <dbReference type="NCBI Taxonomy" id="210409"/>
    <lineage>
        <taxon>Eukaryota</taxon>
        <taxon>Metazoa</taxon>
        <taxon>Ecdysozoa</taxon>
        <taxon>Arthropoda</taxon>
        <taxon>Crustacea</taxon>
        <taxon>Multicrustacea</taxon>
        <taxon>Malacostraca</taxon>
        <taxon>Eumalacostraca</taxon>
        <taxon>Eucarida</taxon>
        <taxon>Decapoda</taxon>
        <taxon>Pleocyemata</taxon>
        <taxon>Brachyura</taxon>
        <taxon>Eubrachyura</taxon>
        <taxon>Portunoidea</taxon>
        <taxon>Portunidae</taxon>
        <taxon>Portuninae</taxon>
        <taxon>Portunus</taxon>
    </lineage>
</organism>
<accession>A0A5B7FAA6</accession>
<reference evidence="1 2" key="1">
    <citation type="submission" date="2019-05" db="EMBL/GenBank/DDBJ databases">
        <title>Another draft genome of Portunus trituberculatus and its Hox gene families provides insights of decapod evolution.</title>
        <authorList>
            <person name="Jeong J.-H."/>
            <person name="Song I."/>
            <person name="Kim S."/>
            <person name="Choi T."/>
            <person name="Kim D."/>
            <person name="Ryu S."/>
            <person name="Kim W."/>
        </authorList>
    </citation>
    <scope>NUCLEOTIDE SEQUENCE [LARGE SCALE GENOMIC DNA]</scope>
    <source>
        <tissue evidence="1">Muscle</tissue>
    </source>
</reference>
<comment type="caution">
    <text evidence="1">The sequence shown here is derived from an EMBL/GenBank/DDBJ whole genome shotgun (WGS) entry which is preliminary data.</text>
</comment>